<dbReference type="EMBL" id="RKIK01000054">
    <property type="protein sequence ID" value="ROV59026.1"/>
    <property type="molecule type" value="Genomic_DNA"/>
</dbReference>
<reference evidence="1 2" key="1">
    <citation type="submission" date="2018-11" db="EMBL/GenBank/DDBJ databases">
        <title>Vibrio ponticus strain CAIM 1751 pathogenic for the snapper Lutjanus guttatus.</title>
        <authorList>
            <person name="Soto-Rodriguez S."/>
            <person name="Lozano-Olvera R."/>
            <person name="Gomez-Gil B."/>
        </authorList>
    </citation>
    <scope>NUCLEOTIDE SEQUENCE [LARGE SCALE GENOMIC DNA]</scope>
    <source>
        <strain evidence="1 2">CAIM 1751</strain>
    </source>
</reference>
<evidence type="ECO:0000313" key="2">
    <source>
        <dbReference type="Proteomes" id="UP000278792"/>
    </source>
</evidence>
<protein>
    <recommendedName>
        <fullName evidence="3">Prepilin-type N-terminal cleavage/methylation domain-containing protein</fullName>
    </recommendedName>
</protein>
<organism evidence="1 2">
    <name type="scientific">Vibrio ponticus</name>
    <dbReference type="NCBI Taxonomy" id="265668"/>
    <lineage>
        <taxon>Bacteria</taxon>
        <taxon>Pseudomonadati</taxon>
        <taxon>Pseudomonadota</taxon>
        <taxon>Gammaproteobacteria</taxon>
        <taxon>Vibrionales</taxon>
        <taxon>Vibrionaceae</taxon>
        <taxon>Vibrio</taxon>
    </lineage>
</organism>
<sequence>MERYMVMRSATNGFSLVECLVASALGVIAIGMMGSVFLSAQKAAQARSQQLYLQQALTRASQTIEDDLRRAGFNHYQGEVLTLASSSVVVELAAADDFALAYYREMADNRHYRNVRYYLSDGKLVVCEQGVLDPGDMMARLTISSCRSMLDERVLQVTSLALSALPLASSKATSAFWQLSVSAQTNDLRYAQTLTTNIKQRNWQ</sequence>
<gene>
    <name evidence="1" type="ORF">EGH82_15615</name>
</gene>
<name>A0A3N3DX69_9VIBR</name>
<proteinExistence type="predicted"/>
<evidence type="ECO:0000313" key="1">
    <source>
        <dbReference type="EMBL" id="ROV59026.1"/>
    </source>
</evidence>
<dbReference type="AlphaFoldDB" id="A0A3N3DX69"/>
<comment type="caution">
    <text evidence="1">The sequence shown here is derived from an EMBL/GenBank/DDBJ whole genome shotgun (WGS) entry which is preliminary data.</text>
</comment>
<dbReference type="Proteomes" id="UP000278792">
    <property type="component" value="Unassembled WGS sequence"/>
</dbReference>
<evidence type="ECO:0008006" key="3">
    <source>
        <dbReference type="Google" id="ProtNLM"/>
    </source>
</evidence>
<accession>A0A3N3DX69</accession>